<keyword evidence="3" id="KW-1185">Reference proteome</keyword>
<comment type="caution">
    <text evidence="2">The sequence shown here is derived from an EMBL/GenBank/DDBJ whole genome shotgun (WGS) entry which is preliminary data.</text>
</comment>
<name>A0ABX5DJW0_9VIBR</name>
<sequence length="674" mass="78631">MKSIKLDKKDYSRALLTDTYPADVPIIFSNDGLYINGHIVRKLVSDSKTKVVSDIYITLINPELNNSLNVADRKREQLKQTTPFKYKIIKNDVSLRTLSLIHPRSQINYSNIYREHSDYLVSLCDKSDFSIRSPMKVCNSFYIKGEEQVTGNAYKEIKIETIEEEIYKKHASSYFSYKGFNRIHKLYSSPLYKELESKFPFMFFLDVANCFDSIYTHTIAWAAKDKDYIKDNYVNWSNQFAQKLDTTMQRSNANEKNGIPIGSEFSRIFAEVIFQRIDINIEKTLKSEYSYVNRVDYQVLRYVDDYIVFGMTDEICTVVSNTISDCLSEYNLYINSEKVTKLERPFCTDKSKIIISMSKCLDYFESTIFSKEHLSSRKYFPAQIYKKHNFMNKFMNEVRLVALTSNKNGYSEVSSYLVSFFSKRIEAAMNCYSEYIEQGGKAGIFIANIEIMIELMLFYYKVHPTVNASNKIAKVIVSLMDFLKSNQSLSTFEPQIKLLITSSIIDFTFDRNKNGKRKGYLSIERLNIILSTSDFGDCFRLPESYFVDLVQTSCKLNYFEVISLLYYFKNHQEYLDIQSQVVGFAIEKLSSFEKIENDSERVHMLLDLIACPYLSEPQRVKLLSIVYDGIAAPKPSEQCLRSYLEAIDSVYWFVNWKNLNIKQLIERNELKSQY</sequence>
<accession>A0ABX5DJW0</accession>
<reference evidence="2 3" key="1">
    <citation type="submission" date="2018-03" db="EMBL/GenBank/DDBJ databases">
        <title>Genetic Diversity and Phenotypic Plasticity of AHL Mediated Quorum Sensing in Environmental Strains of Vibrio mediterranei.</title>
        <authorList>
            <person name="Lantoine F."/>
            <person name="Vouve F."/>
        </authorList>
    </citation>
    <scope>NUCLEOTIDE SEQUENCE [LARGE SCALE GENOMIC DNA]</scope>
    <source>
        <strain evidence="2 3">17LN0615E</strain>
    </source>
</reference>
<dbReference type="EMBL" id="NWTN01000001">
    <property type="protein sequence ID" value="PRQ69453.1"/>
    <property type="molecule type" value="Genomic_DNA"/>
</dbReference>
<evidence type="ECO:0000259" key="1">
    <source>
        <dbReference type="PROSITE" id="PS50878"/>
    </source>
</evidence>
<dbReference type="CDD" id="cd01646">
    <property type="entry name" value="RT_Bac_retron_I"/>
    <property type="match status" value="1"/>
</dbReference>
<dbReference type="Proteomes" id="UP000238163">
    <property type="component" value="Unassembled WGS sequence"/>
</dbReference>
<dbReference type="RefSeq" id="WP_096441482.1">
    <property type="nucleotide sequence ID" value="NZ_NWTN01000001.1"/>
</dbReference>
<proteinExistence type="predicted"/>
<dbReference type="Pfam" id="PF00078">
    <property type="entry name" value="RVT_1"/>
    <property type="match status" value="1"/>
</dbReference>
<dbReference type="NCBIfam" id="NF041748">
    <property type="entry name" value="Drt3b"/>
    <property type="match status" value="1"/>
</dbReference>
<dbReference type="InterPro" id="IPR000477">
    <property type="entry name" value="RT_dom"/>
</dbReference>
<evidence type="ECO:0000313" key="3">
    <source>
        <dbReference type="Proteomes" id="UP000238163"/>
    </source>
</evidence>
<evidence type="ECO:0000313" key="2">
    <source>
        <dbReference type="EMBL" id="PRQ69453.1"/>
    </source>
</evidence>
<protein>
    <recommendedName>
        <fullName evidence="1">Reverse transcriptase domain-containing protein</fullName>
    </recommendedName>
</protein>
<gene>
    <name evidence="2" type="ORF">COR51_02345</name>
</gene>
<dbReference type="PROSITE" id="PS50878">
    <property type="entry name" value="RT_POL"/>
    <property type="match status" value="1"/>
</dbReference>
<organism evidence="2 3">
    <name type="scientific">Vibrio mediterranei</name>
    <dbReference type="NCBI Taxonomy" id="689"/>
    <lineage>
        <taxon>Bacteria</taxon>
        <taxon>Pseudomonadati</taxon>
        <taxon>Pseudomonadota</taxon>
        <taxon>Gammaproteobacteria</taxon>
        <taxon>Vibrionales</taxon>
        <taxon>Vibrionaceae</taxon>
        <taxon>Vibrio</taxon>
    </lineage>
</organism>
<feature type="domain" description="Reverse transcriptase" evidence="1">
    <location>
        <begin position="69"/>
        <end position="368"/>
    </location>
</feature>